<feature type="domain" description="Transcription elongation factor GreA/GreB C-terminal" evidence="1">
    <location>
        <begin position="49"/>
        <end position="123"/>
    </location>
</feature>
<dbReference type="EMBL" id="JBGCUO010000002">
    <property type="protein sequence ID" value="MEY1662900.1"/>
    <property type="molecule type" value="Genomic_DNA"/>
</dbReference>
<keyword evidence="4" id="KW-1185">Reference proteome</keyword>
<dbReference type="GO" id="GO:0016301">
    <property type="term" value="F:kinase activity"/>
    <property type="evidence" value="ECO:0007669"/>
    <property type="project" value="UniProtKB-KW"/>
</dbReference>
<evidence type="ECO:0000313" key="3">
    <source>
        <dbReference type="EMBL" id="MEY1662900.1"/>
    </source>
</evidence>
<dbReference type="Gene3D" id="3.10.50.30">
    <property type="entry name" value="Transcription elongation factor, GreA/GreB, C-terminal domain"/>
    <property type="match status" value="1"/>
</dbReference>
<feature type="domain" description="Regulator of nucleoside diphosphate kinase N-terminal" evidence="2">
    <location>
        <begin position="5"/>
        <end position="43"/>
    </location>
</feature>
<reference evidence="3 4" key="1">
    <citation type="submission" date="2024-07" db="EMBL/GenBank/DDBJ databases">
        <authorList>
            <person name="Ren Q."/>
        </authorList>
    </citation>
    <scope>NUCLEOTIDE SEQUENCE [LARGE SCALE GENOMIC DNA]</scope>
    <source>
        <strain evidence="3 4">REN37</strain>
    </source>
</reference>
<proteinExistence type="predicted"/>
<evidence type="ECO:0000313" key="4">
    <source>
        <dbReference type="Proteomes" id="UP001562065"/>
    </source>
</evidence>
<dbReference type="Pfam" id="PF01272">
    <property type="entry name" value="GreA_GreB"/>
    <property type="match status" value="1"/>
</dbReference>
<organism evidence="3 4">
    <name type="scientific">Isoalcanivorax beigongshangi</name>
    <dbReference type="NCBI Taxonomy" id="3238810"/>
    <lineage>
        <taxon>Bacteria</taxon>
        <taxon>Pseudomonadati</taxon>
        <taxon>Pseudomonadota</taxon>
        <taxon>Gammaproteobacteria</taxon>
        <taxon>Oceanospirillales</taxon>
        <taxon>Alcanivoracaceae</taxon>
        <taxon>Isoalcanivorax</taxon>
    </lineage>
</organism>
<dbReference type="NCBIfam" id="NF004396">
    <property type="entry name" value="PRK05753.1"/>
    <property type="match status" value="1"/>
</dbReference>
<keyword evidence="3" id="KW-0418">Kinase</keyword>
<protein>
    <submittedName>
        <fullName evidence="3">Nucleoside diphosphate kinase regulator</fullName>
    </submittedName>
</protein>
<dbReference type="InterPro" id="IPR036953">
    <property type="entry name" value="GreA/GreB_C_sf"/>
</dbReference>
<dbReference type="SUPFAM" id="SSF54534">
    <property type="entry name" value="FKBP-like"/>
    <property type="match status" value="1"/>
</dbReference>
<dbReference type="Proteomes" id="UP001562065">
    <property type="component" value="Unassembled WGS sequence"/>
</dbReference>
<evidence type="ECO:0000259" key="2">
    <source>
        <dbReference type="Pfam" id="PF14760"/>
    </source>
</evidence>
<dbReference type="PANTHER" id="PTHR30437:SF5">
    <property type="entry name" value="REGULATOR OF NUCLEOSIDE DIPHOSPHATE KINASE"/>
    <property type="match status" value="1"/>
</dbReference>
<sequence>MSNKPPITVSRLDAQRLEALLSRAPDSDVVDALEQELLRATLVPAAEMPDTVVTMNSRVKCREEVGGREYTLTLVYPDEAGPSKVSVLAPVGAALLGLSVGQSIDWPGPGGKPLRMKILELEYQPEAAGDREL</sequence>
<evidence type="ECO:0000259" key="1">
    <source>
        <dbReference type="Pfam" id="PF01272"/>
    </source>
</evidence>
<comment type="caution">
    <text evidence="3">The sequence shown here is derived from an EMBL/GenBank/DDBJ whole genome shotgun (WGS) entry which is preliminary data.</text>
</comment>
<keyword evidence="3" id="KW-0808">Transferase</keyword>
<dbReference type="Pfam" id="PF14760">
    <property type="entry name" value="Rnk_N"/>
    <property type="match status" value="1"/>
</dbReference>
<gene>
    <name evidence="3" type="primary">rnk</name>
    <name evidence="3" type="ORF">AB5I84_12130</name>
</gene>
<accession>A0ABV4AJC4</accession>
<dbReference type="InterPro" id="IPR023459">
    <property type="entry name" value="Tscrpt_elong_fac_GreA/B_fam"/>
</dbReference>
<dbReference type="PANTHER" id="PTHR30437">
    <property type="entry name" value="TRANSCRIPTION ELONGATION FACTOR GREA"/>
    <property type="match status" value="1"/>
</dbReference>
<dbReference type="RefSeq" id="WP_369456170.1">
    <property type="nucleotide sequence ID" value="NZ_JBGCUO010000002.1"/>
</dbReference>
<dbReference type="InterPro" id="IPR001437">
    <property type="entry name" value="Tscrpt_elong_fac_GreA/B_C"/>
</dbReference>
<dbReference type="Gene3D" id="1.10.286.20">
    <property type="match status" value="1"/>
</dbReference>
<dbReference type="InterPro" id="IPR029462">
    <property type="entry name" value="Rnk_N"/>
</dbReference>
<name>A0ABV4AJC4_9GAMM</name>